<dbReference type="GO" id="GO:0003676">
    <property type="term" value="F:nucleic acid binding"/>
    <property type="evidence" value="ECO:0007669"/>
    <property type="project" value="InterPro"/>
</dbReference>
<evidence type="ECO:0000259" key="1">
    <source>
        <dbReference type="PROSITE" id="PS50994"/>
    </source>
</evidence>
<dbReference type="Proteomes" id="UP001454036">
    <property type="component" value="Unassembled WGS sequence"/>
</dbReference>
<dbReference type="InterPro" id="IPR001584">
    <property type="entry name" value="Integrase_cat-core"/>
</dbReference>
<keyword evidence="3" id="KW-1185">Reference proteome</keyword>
<protein>
    <recommendedName>
        <fullName evidence="1">Integrase catalytic domain-containing protein</fullName>
    </recommendedName>
</protein>
<dbReference type="AlphaFoldDB" id="A0AAV3QMT0"/>
<dbReference type="SUPFAM" id="SSF53098">
    <property type="entry name" value="Ribonuclease H-like"/>
    <property type="match status" value="1"/>
</dbReference>
<dbReference type="InterPro" id="IPR012337">
    <property type="entry name" value="RNaseH-like_sf"/>
</dbReference>
<sequence>MEHVPIERNKEVDRLSQLATTGYGPLPEATVVEWVEEESSRTKEVMNNASESEEVPQNHEPEVHPAGVGIVPEILPGSVAQMHDKWGVHIVGDLPRIAGSKRCGVPWVLVTDNGTHFTARKIENLCVELDIDHIIASVSYPQANGQVEVMKPGNLQRHKEMVGTGGSLVYGPDALLTVEIHADTTLVTYYDVLANEQSGLVEIEKSCRGG</sequence>
<evidence type="ECO:0000313" key="3">
    <source>
        <dbReference type="Proteomes" id="UP001454036"/>
    </source>
</evidence>
<dbReference type="InterPro" id="IPR036397">
    <property type="entry name" value="RNaseH_sf"/>
</dbReference>
<evidence type="ECO:0000313" key="2">
    <source>
        <dbReference type="EMBL" id="GAA0165054.1"/>
    </source>
</evidence>
<gene>
    <name evidence="2" type="ORF">LIER_20553</name>
</gene>
<name>A0AAV3QMT0_LITER</name>
<dbReference type="GO" id="GO:0015074">
    <property type="term" value="P:DNA integration"/>
    <property type="evidence" value="ECO:0007669"/>
    <property type="project" value="InterPro"/>
</dbReference>
<dbReference type="EMBL" id="BAABME010005235">
    <property type="protein sequence ID" value="GAA0165054.1"/>
    <property type="molecule type" value="Genomic_DNA"/>
</dbReference>
<organism evidence="2 3">
    <name type="scientific">Lithospermum erythrorhizon</name>
    <name type="common">Purple gromwell</name>
    <name type="synonym">Lithospermum officinale var. erythrorhizon</name>
    <dbReference type="NCBI Taxonomy" id="34254"/>
    <lineage>
        <taxon>Eukaryota</taxon>
        <taxon>Viridiplantae</taxon>
        <taxon>Streptophyta</taxon>
        <taxon>Embryophyta</taxon>
        <taxon>Tracheophyta</taxon>
        <taxon>Spermatophyta</taxon>
        <taxon>Magnoliopsida</taxon>
        <taxon>eudicotyledons</taxon>
        <taxon>Gunneridae</taxon>
        <taxon>Pentapetalae</taxon>
        <taxon>asterids</taxon>
        <taxon>lamiids</taxon>
        <taxon>Boraginales</taxon>
        <taxon>Boraginaceae</taxon>
        <taxon>Boraginoideae</taxon>
        <taxon>Lithospermeae</taxon>
        <taxon>Lithospermum</taxon>
    </lineage>
</organism>
<dbReference type="Gene3D" id="3.30.420.10">
    <property type="entry name" value="Ribonuclease H-like superfamily/Ribonuclease H"/>
    <property type="match status" value="1"/>
</dbReference>
<dbReference type="PROSITE" id="PS50994">
    <property type="entry name" value="INTEGRASE"/>
    <property type="match status" value="1"/>
</dbReference>
<accession>A0AAV3QMT0</accession>
<reference evidence="2 3" key="1">
    <citation type="submission" date="2024-01" db="EMBL/GenBank/DDBJ databases">
        <title>The complete chloroplast genome sequence of Lithospermum erythrorhizon: insights into the phylogenetic relationship among Boraginaceae species and the maternal lineages of purple gromwells.</title>
        <authorList>
            <person name="Okada T."/>
            <person name="Watanabe K."/>
        </authorList>
    </citation>
    <scope>NUCLEOTIDE SEQUENCE [LARGE SCALE GENOMIC DNA]</scope>
</reference>
<feature type="domain" description="Integrase catalytic" evidence="1">
    <location>
        <begin position="104"/>
        <end position="148"/>
    </location>
</feature>
<proteinExistence type="predicted"/>
<comment type="caution">
    <text evidence="2">The sequence shown here is derived from an EMBL/GenBank/DDBJ whole genome shotgun (WGS) entry which is preliminary data.</text>
</comment>